<comment type="caution">
    <text evidence="3">The sequence shown here is derived from an EMBL/GenBank/DDBJ whole genome shotgun (WGS) entry which is preliminary data.</text>
</comment>
<evidence type="ECO:0000313" key="3">
    <source>
        <dbReference type="EMBL" id="GIE49387.1"/>
    </source>
</evidence>
<evidence type="ECO:0000256" key="2">
    <source>
        <dbReference type="SAM" id="Phobius"/>
    </source>
</evidence>
<keyword evidence="2" id="KW-0812">Transmembrane</keyword>
<sequence>MGSLSDNGGNWPPDGSSPDGLPDLPEEWGVIVIPDDLSELSEEVSAVQAELHRSRHETRWQRFADRPGMRTLRRIGAASLRAPVLIISMAILVTVASLFASAWPGPARSPVTQRTATTTDDSADTLPALELMGTDGKTVPLRGQLPAVVLLTDGCDCAGLVADTAAAAPPGISVVTVVAGAAAGQTGAAPPTNATPRIQGRTSQALRDPTGELRAGLHLGTPDGTAAVLLVNRGGEIVRKIARTFSIEEFRPDLARL</sequence>
<name>A0A919MM13_9ACTN</name>
<protein>
    <submittedName>
        <fullName evidence="3">Uncharacterized protein</fullName>
    </submittedName>
</protein>
<feature type="compositionally biased region" description="Low complexity" evidence="1">
    <location>
        <begin position="12"/>
        <end position="23"/>
    </location>
</feature>
<dbReference type="AlphaFoldDB" id="A0A919MM13"/>
<evidence type="ECO:0000313" key="4">
    <source>
        <dbReference type="Proteomes" id="UP000647172"/>
    </source>
</evidence>
<dbReference type="RefSeq" id="WP_203768708.1">
    <property type="nucleotide sequence ID" value="NZ_BAAAYJ010000072.1"/>
</dbReference>
<gene>
    <name evidence="3" type="ORF">Ani05nite_29210</name>
</gene>
<dbReference type="EMBL" id="BOMQ01000033">
    <property type="protein sequence ID" value="GIE49387.1"/>
    <property type="molecule type" value="Genomic_DNA"/>
</dbReference>
<reference evidence="3" key="1">
    <citation type="submission" date="2021-01" db="EMBL/GenBank/DDBJ databases">
        <title>Whole genome shotgun sequence of Actinoplanes nipponensis NBRC 14063.</title>
        <authorList>
            <person name="Komaki H."/>
            <person name="Tamura T."/>
        </authorList>
    </citation>
    <scope>NUCLEOTIDE SEQUENCE</scope>
    <source>
        <strain evidence="3">NBRC 14063</strain>
    </source>
</reference>
<feature type="region of interest" description="Disordered" evidence="1">
    <location>
        <begin position="1"/>
        <end position="25"/>
    </location>
</feature>
<proteinExistence type="predicted"/>
<organism evidence="3 4">
    <name type="scientific">Actinoplanes nipponensis</name>
    <dbReference type="NCBI Taxonomy" id="135950"/>
    <lineage>
        <taxon>Bacteria</taxon>
        <taxon>Bacillati</taxon>
        <taxon>Actinomycetota</taxon>
        <taxon>Actinomycetes</taxon>
        <taxon>Micromonosporales</taxon>
        <taxon>Micromonosporaceae</taxon>
        <taxon>Actinoplanes</taxon>
    </lineage>
</organism>
<evidence type="ECO:0000256" key="1">
    <source>
        <dbReference type="SAM" id="MobiDB-lite"/>
    </source>
</evidence>
<keyword evidence="2" id="KW-1133">Transmembrane helix</keyword>
<dbReference type="Proteomes" id="UP000647172">
    <property type="component" value="Unassembled WGS sequence"/>
</dbReference>
<keyword evidence="4" id="KW-1185">Reference proteome</keyword>
<accession>A0A919MM13</accession>
<feature type="transmembrane region" description="Helical" evidence="2">
    <location>
        <begin position="80"/>
        <end position="103"/>
    </location>
</feature>
<keyword evidence="2" id="KW-0472">Membrane</keyword>